<comment type="caution">
    <text evidence="3">The sequence shown here is derived from an EMBL/GenBank/DDBJ whole genome shotgun (WGS) entry which is preliminary data.</text>
</comment>
<feature type="domain" description="SKP1 component dimerisation" evidence="1">
    <location>
        <begin position="205"/>
        <end position="229"/>
    </location>
</feature>
<dbReference type="GO" id="GO:0006511">
    <property type="term" value="P:ubiquitin-dependent protein catabolic process"/>
    <property type="evidence" value="ECO:0007669"/>
    <property type="project" value="InterPro"/>
</dbReference>
<keyword evidence="4" id="KW-1185">Reference proteome</keyword>
<evidence type="ECO:0000313" key="4">
    <source>
        <dbReference type="Proteomes" id="UP001212152"/>
    </source>
</evidence>
<reference evidence="3" key="1">
    <citation type="submission" date="2020-05" db="EMBL/GenBank/DDBJ databases">
        <title>Phylogenomic resolution of chytrid fungi.</title>
        <authorList>
            <person name="Stajich J.E."/>
            <person name="Amses K."/>
            <person name="Simmons R."/>
            <person name="Seto K."/>
            <person name="Myers J."/>
            <person name="Bonds A."/>
            <person name="Quandt C.A."/>
            <person name="Barry K."/>
            <person name="Liu P."/>
            <person name="Grigoriev I."/>
            <person name="Longcore J.E."/>
            <person name="James T.Y."/>
        </authorList>
    </citation>
    <scope>NUCLEOTIDE SEQUENCE</scope>
    <source>
        <strain evidence="3">JEL0379</strain>
    </source>
</reference>
<evidence type="ECO:0000313" key="3">
    <source>
        <dbReference type="EMBL" id="KAJ3179111.1"/>
    </source>
</evidence>
<feature type="domain" description="Hemerythrin-like" evidence="2">
    <location>
        <begin position="24"/>
        <end position="142"/>
    </location>
</feature>
<dbReference type="Gene3D" id="1.20.120.520">
    <property type="entry name" value="nmb1532 protein domain like"/>
    <property type="match status" value="1"/>
</dbReference>
<sequence>MPENTFPQKDIAVESTRVHKPVEDLIKNDHRSFEELHQRYSKTQGTDKQSIDTKQAIVNEFIREVAQHSVAEETTVYNLVDKLISEQVGDHLRHDHTEVKENLYNLHKMKVGDAGFDDLFAKIVGLLKTHAQEEENTQLPALAQKIPDVQERINISAQFLRAKVIAPTRPHPSAPDKPAIWELLAGLPLAPIDKLQDQTKNFAERRTFNIQNDFTPEEEEQIRKENEWCEDR</sequence>
<dbReference type="PANTHER" id="PTHR35585:SF1">
    <property type="entry name" value="HHE DOMAIN PROTEIN (AFU_ORTHOLOGUE AFUA_4G00730)"/>
    <property type="match status" value="1"/>
</dbReference>
<dbReference type="PANTHER" id="PTHR35585">
    <property type="entry name" value="HHE DOMAIN PROTEIN (AFU_ORTHOLOGUE AFUA_4G00730)"/>
    <property type="match status" value="1"/>
</dbReference>
<accession>A0AAD5TLA4</accession>
<dbReference type="InterPro" id="IPR011333">
    <property type="entry name" value="SKP1/BTB/POZ_sf"/>
</dbReference>
<dbReference type="AlphaFoldDB" id="A0AAD5TLA4"/>
<evidence type="ECO:0008006" key="5">
    <source>
        <dbReference type="Google" id="ProtNLM"/>
    </source>
</evidence>
<evidence type="ECO:0000259" key="2">
    <source>
        <dbReference type="Pfam" id="PF01814"/>
    </source>
</evidence>
<dbReference type="InterPro" id="IPR016072">
    <property type="entry name" value="Skp1_comp_dimer"/>
</dbReference>
<proteinExistence type="predicted"/>
<evidence type="ECO:0000259" key="1">
    <source>
        <dbReference type="Pfam" id="PF01466"/>
    </source>
</evidence>
<gene>
    <name evidence="3" type="ORF">HDU87_003067</name>
</gene>
<dbReference type="InterPro" id="IPR036296">
    <property type="entry name" value="SKP1-like_dim_sf"/>
</dbReference>
<dbReference type="InterPro" id="IPR012312">
    <property type="entry name" value="Hemerythrin-like"/>
</dbReference>
<organism evidence="3 4">
    <name type="scientific">Geranomyces variabilis</name>
    <dbReference type="NCBI Taxonomy" id="109894"/>
    <lineage>
        <taxon>Eukaryota</taxon>
        <taxon>Fungi</taxon>
        <taxon>Fungi incertae sedis</taxon>
        <taxon>Chytridiomycota</taxon>
        <taxon>Chytridiomycota incertae sedis</taxon>
        <taxon>Chytridiomycetes</taxon>
        <taxon>Spizellomycetales</taxon>
        <taxon>Powellomycetaceae</taxon>
        <taxon>Geranomyces</taxon>
    </lineage>
</organism>
<dbReference type="Gene3D" id="3.30.710.10">
    <property type="entry name" value="Potassium Channel Kv1.1, Chain A"/>
    <property type="match status" value="1"/>
</dbReference>
<dbReference type="Pfam" id="PF01466">
    <property type="entry name" value="Skp1"/>
    <property type="match status" value="1"/>
</dbReference>
<dbReference type="Pfam" id="PF01814">
    <property type="entry name" value="Hemerythrin"/>
    <property type="match status" value="1"/>
</dbReference>
<dbReference type="EMBL" id="JADGJQ010000022">
    <property type="protein sequence ID" value="KAJ3179111.1"/>
    <property type="molecule type" value="Genomic_DNA"/>
</dbReference>
<protein>
    <recommendedName>
        <fullName evidence="5">Hemerythrin-like domain-containing protein</fullName>
    </recommendedName>
</protein>
<dbReference type="SUPFAM" id="SSF81382">
    <property type="entry name" value="Skp1 dimerisation domain-like"/>
    <property type="match status" value="1"/>
</dbReference>
<dbReference type="Proteomes" id="UP001212152">
    <property type="component" value="Unassembled WGS sequence"/>
</dbReference>
<name>A0AAD5TLA4_9FUNG</name>